<protein>
    <submittedName>
        <fullName evidence="2">Phytanoyl-CoA dioxygenase</fullName>
    </submittedName>
</protein>
<dbReference type="Pfam" id="PF05721">
    <property type="entry name" value="PhyH"/>
    <property type="match status" value="1"/>
</dbReference>
<keyword evidence="2" id="KW-0560">Oxidoreductase</keyword>
<organism evidence="2 3">
    <name type="scientific">Zavarzinia compransoris</name>
    <dbReference type="NCBI Taxonomy" id="1264899"/>
    <lineage>
        <taxon>Bacteria</taxon>
        <taxon>Pseudomonadati</taxon>
        <taxon>Pseudomonadota</taxon>
        <taxon>Alphaproteobacteria</taxon>
        <taxon>Rhodospirillales</taxon>
        <taxon>Zavarziniaceae</taxon>
        <taxon>Zavarzinia</taxon>
    </lineage>
</organism>
<dbReference type="Gene3D" id="2.60.120.620">
    <property type="entry name" value="q2cbj1_9rhob like domain"/>
    <property type="match status" value="1"/>
</dbReference>
<dbReference type="EMBL" id="QGLF01000009">
    <property type="protein sequence ID" value="PWR17616.1"/>
    <property type="molecule type" value="Genomic_DNA"/>
</dbReference>
<proteinExistence type="predicted"/>
<evidence type="ECO:0000313" key="3">
    <source>
        <dbReference type="Proteomes" id="UP000246077"/>
    </source>
</evidence>
<comment type="caution">
    <text evidence="2">The sequence shown here is derived from an EMBL/GenBank/DDBJ whole genome shotgun (WGS) entry which is preliminary data.</text>
</comment>
<dbReference type="PANTHER" id="PTHR20883">
    <property type="entry name" value="PHYTANOYL-COA DIOXYGENASE DOMAIN CONTAINING 1"/>
    <property type="match status" value="1"/>
</dbReference>
<evidence type="ECO:0000313" key="2">
    <source>
        <dbReference type="EMBL" id="PWR17616.1"/>
    </source>
</evidence>
<sequence>MTPKAVHLPNTATPEEISAALREHGYCIVDDLVPAELMDRIDAEMGPYVDHSLYGDDGFVGKLTKRTGAMIARSPAARELIMNPTAIGTAGKFLEKATTFQLHLTQIISVFPGSKAQPIHRDQVAWDFFPFPRDYEVQCNLLWAMTDYTEDMGATRVVPGSHLLDDREYAIEDSIPAEMTRGSALFYTGKVYHGAGENKSDRLRQAINITYAVGWVRQEENQYLTTPLEIARTLPEDLLKVMGYQMGCFAMGYVGDFEDPMTVLHPPQERRVLNTDIIKRKASEAMDADKLFRDSTAA</sequence>
<gene>
    <name evidence="2" type="ORF">DKG75_22325</name>
</gene>
<dbReference type="Proteomes" id="UP000246077">
    <property type="component" value="Unassembled WGS sequence"/>
</dbReference>
<dbReference type="InterPro" id="IPR008775">
    <property type="entry name" value="Phytyl_CoA_dOase-like"/>
</dbReference>
<accession>A0A317DUT9</accession>
<comment type="cofactor">
    <cofactor evidence="1">
        <name>Fe(2+)</name>
        <dbReference type="ChEBI" id="CHEBI:29033"/>
    </cofactor>
</comment>
<name>A0A317DUT9_9PROT</name>
<dbReference type="PANTHER" id="PTHR20883:SF48">
    <property type="entry name" value="ECTOINE DIOXYGENASE"/>
    <property type="match status" value="1"/>
</dbReference>
<keyword evidence="2" id="KW-0223">Dioxygenase</keyword>
<reference evidence="3" key="1">
    <citation type="submission" date="2018-05" db="EMBL/GenBank/DDBJ databases">
        <title>Zavarzinia sp. HR-AS.</title>
        <authorList>
            <person name="Lee Y."/>
            <person name="Jeon C.O."/>
        </authorList>
    </citation>
    <scope>NUCLEOTIDE SEQUENCE [LARGE SCALE GENOMIC DNA]</scope>
    <source>
        <strain evidence="3">DSM 1231</strain>
    </source>
</reference>
<dbReference type="GO" id="GO:0005506">
    <property type="term" value="F:iron ion binding"/>
    <property type="evidence" value="ECO:0007669"/>
    <property type="project" value="UniProtKB-ARBA"/>
</dbReference>
<dbReference type="OrthoDB" id="9796766at2"/>
<dbReference type="GO" id="GO:0016706">
    <property type="term" value="F:2-oxoglutarate-dependent dioxygenase activity"/>
    <property type="evidence" value="ECO:0007669"/>
    <property type="project" value="UniProtKB-ARBA"/>
</dbReference>
<dbReference type="AlphaFoldDB" id="A0A317DUT9"/>
<keyword evidence="3" id="KW-1185">Reference proteome</keyword>
<evidence type="ECO:0000256" key="1">
    <source>
        <dbReference type="ARBA" id="ARBA00001954"/>
    </source>
</evidence>
<dbReference type="RefSeq" id="WP_109923415.1">
    <property type="nucleotide sequence ID" value="NZ_QGLF01000009.1"/>
</dbReference>
<dbReference type="SUPFAM" id="SSF51197">
    <property type="entry name" value="Clavaminate synthase-like"/>
    <property type="match status" value="1"/>
</dbReference>